<evidence type="ECO:0000256" key="2">
    <source>
        <dbReference type="ARBA" id="ARBA00022679"/>
    </source>
</evidence>
<name>A0A9Q2WEI6_9BURK</name>
<evidence type="ECO:0000313" key="7">
    <source>
        <dbReference type="Proteomes" id="UP000783102"/>
    </source>
</evidence>
<dbReference type="GO" id="GO:0004674">
    <property type="term" value="F:protein serine/threonine kinase activity"/>
    <property type="evidence" value="ECO:0007669"/>
    <property type="project" value="TreeGrafter"/>
</dbReference>
<dbReference type="Pfam" id="PF07804">
    <property type="entry name" value="HipA_C"/>
    <property type="match status" value="1"/>
</dbReference>
<feature type="domain" description="HipA N-terminal subdomain 1" evidence="5">
    <location>
        <begin position="11"/>
        <end position="114"/>
    </location>
</feature>
<keyword evidence="2" id="KW-0808">Transferase</keyword>
<evidence type="ECO:0000259" key="4">
    <source>
        <dbReference type="Pfam" id="PF07804"/>
    </source>
</evidence>
<dbReference type="Proteomes" id="UP000783102">
    <property type="component" value="Unassembled WGS sequence"/>
</dbReference>
<feature type="domain" description="HipA-like C-terminal" evidence="4">
    <location>
        <begin position="159"/>
        <end position="375"/>
    </location>
</feature>
<accession>A0A9Q2WEI6</accession>
<keyword evidence="3" id="KW-0418">Kinase</keyword>
<evidence type="ECO:0000256" key="1">
    <source>
        <dbReference type="ARBA" id="ARBA00010164"/>
    </source>
</evidence>
<dbReference type="EMBL" id="JAANEY010000001">
    <property type="protein sequence ID" value="MBT8550384.1"/>
    <property type="molecule type" value="Genomic_DNA"/>
</dbReference>
<proteinExistence type="inferred from homology"/>
<dbReference type="GO" id="GO:0005829">
    <property type="term" value="C:cytosol"/>
    <property type="evidence" value="ECO:0007669"/>
    <property type="project" value="TreeGrafter"/>
</dbReference>
<dbReference type="InterPro" id="IPR012893">
    <property type="entry name" value="HipA-like_C"/>
</dbReference>
<dbReference type="AlphaFoldDB" id="A0A9Q2WEI6"/>
<dbReference type="InterPro" id="IPR017508">
    <property type="entry name" value="HipA_N1"/>
</dbReference>
<organism evidence="6 7">
    <name type="scientific">Polynucleobacter paneuropaeus</name>
    <dbReference type="NCBI Taxonomy" id="2527775"/>
    <lineage>
        <taxon>Bacteria</taxon>
        <taxon>Pseudomonadati</taxon>
        <taxon>Pseudomonadota</taxon>
        <taxon>Betaproteobacteria</taxon>
        <taxon>Burkholderiales</taxon>
        <taxon>Burkholderiaceae</taxon>
        <taxon>Polynucleobacter</taxon>
    </lineage>
</organism>
<evidence type="ECO:0000313" key="6">
    <source>
        <dbReference type="EMBL" id="MBT8550384.1"/>
    </source>
</evidence>
<dbReference type="Pfam" id="PF13657">
    <property type="entry name" value="Couple_hipA"/>
    <property type="match status" value="1"/>
</dbReference>
<comment type="caution">
    <text evidence="6">The sequence shown here is derived from an EMBL/GenBank/DDBJ whole genome shotgun (WGS) entry which is preliminary data.</text>
</comment>
<dbReference type="PANTHER" id="PTHR37419">
    <property type="entry name" value="SERINE/THREONINE-PROTEIN KINASE TOXIN HIPA"/>
    <property type="match status" value="1"/>
</dbReference>
<evidence type="ECO:0000256" key="3">
    <source>
        <dbReference type="ARBA" id="ARBA00022777"/>
    </source>
</evidence>
<evidence type="ECO:0000259" key="5">
    <source>
        <dbReference type="Pfam" id="PF13657"/>
    </source>
</evidence>
<comment type="similarity">
    <text evidence="1">Belongs to the HipA Ser/Thr kinase family.</text>
</comment>
<protein>
    <submittedName>
        <fullName evidence="6">Type II toxin-antitoxin system HipA family toxin</fullName>
    </submittedName>
</protein>
<dbReference type="PANTHER" id="PTHR37419:SF8">
    <property type="entry name" value="TOXIN YJJJ"/>
    <property type="match status" value="1"/>
</dbReference>
<reference evidence="6" key="1">
    <citation type="journal article" date="2021" name="Genome Biol. Evol.">
        <title>Continental-Scale Gene Flow Prevents Allopatric Divergence of Pelagic Freshwater Bacteria.</title>
        <authorList>
            <person name="Hoetzinger M."/>
            <person name="Pitt A."/>
            <person name="Huemer A."/>
            <person name="Hahn M.W."/>
        </authorList>
    </citation>
    <scope>NUCLEOTIDE SEQUENCE</scope>
    <source>
        <strain evidence="6">SM1-W8</strain>
    </source>
</reference>
<dbReference type="InterPro" id="IPR052028">
    <property type="entry name" value="HipA_Ser/Thr_kinase"/>
</dbReference>
<sequence length="409" mass="45736">MKKLKVICSAWGQSWPLGTLADDGQQLLFEYSSEAIEKGINLSPYKLKLRSDAYGDFPSHQLRLPGLIADALPDGWGLHLMDRHFAKIGKPTYNISPLDRLAFLGDRAMGSLAFEPVSSEVENSSNDSFSLLSIASEAKKEISGQESKALGQLLMLGGSPHGARPKVLVNYEQQSKQINTLQDGAGEPWLIKFQAKNEHPEVCAIENLYAELARACGLEMPQTQYFELGAELAAFGIKRFDRHAAMRIPTLSLAGLLDIDFRIPSVNYETFLRATRLITRSEQEVERAFERCVFNVIFHNRDDHAKNFSYRMDENFQWRLSPCYDLTFSEGPGGEHQMDIQGEGRAPGQSHLLQLALTNSLKRSRAMEILDRISAVAGSFGAYAKDSPIRAKTLKAIEQKIAQNLLRMR</sequence>
<gene>
    <name evidence="6" type="ORF">G6731_00200</name>
</gene>